<dbReference type="OrthoDB" id="9782128at2"/>
<accession>A0A0M0G532</accession>
<dbReference type="SUPFAM" id="SSF53254">
    <property type="entry name" value="Phosphoglycerate mutase-like"/>
    <property type="match status" value="1"/>
</dbReference>
<dbReference type="PANTHER" id="PTHR46517">
    <property type="entry name" value="FRUCTOSE-2,6-BISPHOSPHATASE TIGAR"/>
    <property type="match status" value="1"/>
</dbReference>
<dbReference type="CDD" id="cd07067">
    <property type="entry name" value="HP_PGM_like"/>
    <property type="match status" value="1"/>
</dbReference>
<dbReference type="PIRSF" id="PIRSF000709">
    <property type="entry name" value="6PFK_2-Ptase"/>
    <property type="match status" value="1"/>
</dbReference>
<feature type="active site" description="Tele-phosphohistidine intermediate" evidence="2">
    <location>
        <position position="8"/>
    </location>
</feature>
<evidence type="ECO:0000256" key="3">
    <source>
        <dbReference type="PIRSR" id="PIRSR613078-2"/>
    </source>
</evidence>
<dbReference type="GO" id="GO:0045820">
    <property type="term" value="P:negative regulation of glycolytic process"/>
    <property type="evidence" value="ECO:0007669"/>
    <property type="project" value="TreeGrafter"/>
</dbReference>
<dbReference type="STRING" id="189381.GCA_900166615_01586"/>
<dbReference type="RefSeq" id="WP_053428244.1">
    <property type="nucleotide sequence ID" value="NZ_JAUKEI010000002.1"/>
</dbReference>
<name>A0A0M0G532_9BACI</name>
<feature type="binding site" evidence="3">
    <location>
        <position position="58"/>
    </location>
    <ligand>
        <name>substrate</name>
    </ligand>
</feature>
<dbReference type="Gene3D" id="3.40.50.1240">
    <property type="entry name" value="Phosphoglycerate mutase-like"/>
    <property type="match status" value="1"/>
</dbReference>
<dbReference type="Pfam" id="PF00300">
    <property type="entry name" value="His_Phos_1"/>
    <property type="match status" value="1"/>
</dbReference>
<dbReference type="InterPro" id="IPR029033">
    <property type="entry name" value="His_PPase_superfam"/>
</dbReference>
<dbReference type="PANTHER" id="PTHR46517:SF1">
    <property type="entry name" value="FRUCTOSE-2,6-BISPHOSPHATASE TIGAR"/>
    <property type="match status" value="1"/>
</dbReference>
<feature type="active site" description="Proton donor/acceptor" evidence="2">
    <location>
        <position position="83"/>
    </location>
</feature>
<gene>
    <name evidence="4" type="ORF">AF331_11470</name>
</gene>
<dbReference type="EMBL" id="LGUE01000004">
    <property type="protein sequence ID" value="KON84647.1"/>
    <property type="molecule type" value="Genomic_DNA"/>
</dbReference>
<evidence type="ECO:0000256" key="1">
    <source>
        <dbReference type="ARBA" id="ARBA00022801"/>
    </source>
</evidence>
<comment type="caution">
    <text evidence="4">The sequence shown here is derived from an EMBL/GenBank/DDBJ whole genome shotgun (WGS) entry which is preliminary data.</text>
</comment>
<evidence type="ECO:0000256" key="2">
    <source>
        <dbReference type="PIRSR" id="PIRSR613078-1"/>
    </source>
</evidence>
<keyword evidence="5" id="KW-1185">Reference proteome</keyword>
<evidence type="ECO:0000313" key="4">
    <source>
        <dbReference type="EMBL" id="KON84647.1"/>
    </source>
</evidence>
<dbReference type="InterPro" id="IPR013078">
    <property type="entry name" value="His_Pase_superF_clade-1"/>
</dbReference>
<organism evidence="4 5">
    <name type="scientific">Rossellomorea marisflavi</name>
    <dbReference type="NCBI Taxonomy" id="189381"/>
    <lineage>
        <taxon>Bacteria</taxon>
        <taxon>Bacillati</taxon>
        <taxon>Bacillota</taxon>
        <taxon>Bacilli</taxon>
        <taxon>Bacillales</taxon>
        <taxon>Bacillaceae</taxon>
        <taxon>Rossellomorea</taxon>
    </lineage>
</organism>
<dbReference type="PATRIC" id="fig|189381.12.peg.2314"/>
<proteinExistence type="predicted"/>
<dbReference type="AlphaFoldDB" id="A0A0M0G532"/>
<reference evidence="5" key="1">
    <citation type="submission" date="2015-07" db="EMBL/GenBank/DDBJ databases">
        <title>Fjat-14235 jcm11544.</title>
        <authorList>
            <person name="Liu B."/>
            <person name="Wang J."/>
            <person name="Zhu Y."/>
            <person name="Liu G."/>
            <person name="Chen Q."/>
            <person name="Chen Z."/>
            <person name="Lan J."/>
            <person name="Che J."/>
            <person name="Ge C."/>
            <person name="Shi H."/>
            <person name="Pan Z."/>
            <person name="Liu X."/>
        </authorList>
    </citation>
    <scope>NUCLEOTIDE SEQUENCE [LARGE SCALE GENOMIC DNA]</scope>
    <source>
        <strain evidence="5">JCM 11544</strain>
    </source>
</reference>
<dbReference type="Proteomes" id="UP000037405">
    <property type="component" value="Unassembled WGS sequence"/>
</dbReference>
<sequence>MKLLLIRHGQSEADVLNVHEGRADYPLTELGRTQGKAMAAKVESFFKPDIIWSSTLKRAAETTDILTNKVGCKDVRYVDELMEQHNGILAGMPFVEAEKIPLPQYLHEAVEGGETFIEFRMRMEHIFSRIIHTTHADRIIIVAHGGVLSMLLNIFMGNPVDQSVWFITGDTGMHLLEKDGEERLVHFLNDTGHLSEIKN</sequence>
<evidence type="ECO:0000313" key="5">
    <source>
        <dbReference type="Proteomes" id="UP000037405"/>
    </source>
</evidence>
<dbReference type="GO" id="GO:0005829">
    <property type="term" value="C:cytosol"/>
    <property type="evidence" value="ECO:0007669"/>
    <property type="project" value="TreeGrafter"/>
</dbReference>
<keyword evidence="1" id="KW-0378">Hydrolase</keyword>
<dbReference type="SMART" id="SM00855">
    <property type="entry name" value="PGAM"/>
    <property type="match status" value="1"/>
</dbReference>
<protein>
    <submittedName>
        <fullName evidence="4">Phosphoglycerate mutase</fullName>
    </submittedName>
</protein>
<dbReference type="GO" id="GO:0004331">
    <property type="term" value="F:fructose-2,6-bisphosphate 2-phosphatase activity"/>
    <property type="evidence" value="ECO:0007669"/>
    <property type="project" value="TreeGrafter"/>
</dbReference>
<dbReference type="GO" id="GO:0043456">
    <property type="term" value="P:regulation of pentose-phosphate shunt"/>
    <property type="evidence" value="ECO:0007669"/>
    <property type="project" value="TreeGrafter"/>
</dbReference>
<dbReference type="InterPro" id="IPR051695">
    <property type="entry name" value="Phosphoglycerate_Mutase"/>
</dbReference>